<dbReference type="AlphaFoldDB" id="A0AAU9MIM6"/>
<keyword evidence="1" id="KW-0812">Transmembrane</keyword>
<keyword evidence="1" id="KW-1133">Transmembrane helix</keyword>
<organism evidence="2 3">
    <name type="scientific">Lactuca virosa</name>
    <dbReference type="NCBI Taxonomy" id="75947"/>
    <lineage>
        <taxon>Eukaryota</taxon>
        <taxon>Viridiplantae</taxon>
        <taxon>Streptophyta</taxon>
        <taxon>Embryophyta</taxon>
        <taxon>Tracheophyta</taxon>
        <taxon>Spermatophyta</taxon>
        <taxon>Magnoliopsida</taxon>
        <taxon>eudicotyledons</taxon>
        <taxon>Gunneridae</taxon>
        <taxon>Pentapetalae</taxon>
        <taxon>asterids</taxon>
        <taxon>campanulids</taxon>
        <taxon>Asterales</taxon>
        <taxon>Asteraceae</taxon>
        <taxon>Cichorioideae</taxon>
        <taxon>Cichorieae</taxon>
        <taxon>Lactucinae</taxon>
        <taxon>Lactuca</taxon>
    </lineage>
</organism>
<evidence type="ECO:0000256" key="1">
    <source>
        <dbReference type="SAM" id="Phobius"/>
    </source>
</evidence>
<protein>
    <recommendedName>
        <fullName evidence="4">t-SNARE coiled-coil homology domain-containing protein</fullName>
    </recommendedName>
</protein>
<gene>
    <name evidence="2" type="ORF">LVIROSA_LOCUS8020</name>
</gene>
<keyword evidence="1" id="KW-0472">Membrane</keyword>
<reference evidence="2 3" key="1">
    <citation type="submission" date="2022-01" db="EMBL/GenBank/DDBJ databases">
        <authorList>
            <person name="Xiong W."/>
            <person name="Schranz E."/>
        </authorList>
    </citation>
    <scope>NUCLEOTIDE SEQUENCE [LARGE SCALE GENOMIC DNA]</scope>
</reference>
<evidence type="ECO:0000313" key="3">
    <source>
        <dbReference type="Proteomes" id="UP001157418"/>
    </source>
</evidence>
<evidence type="ECO:0000313" key="2">
    <source>
        <dbReference type="EMBL" id="CAH1420568.1"/>
    </source>
</evidence>
<keyword evidence="3" id="KW-1185">Reference proteome</keyword>
<feature type="transmembrane region" description="Helical" evidence="1">
    <location>
        <begin position="59"/>
        <end position="78"/>
    </location>
</feature>
<proteinExistence type="predicted"/>
<comment type="caution">
    <text evidence="2">The sequence shown here is derived from an EMBL/GenBank/DDBJ whole genome shotgun (WGS) entry which is preliminary data.</text>
</comment>
<dbReference type="EMBL" id="CAKMRJ010001112">
    <property type="protein sequence ID" value="CAH1420568.1"/>
    <property type="molecule type" value="Genomic_DNA"/>
</dbReference>
<evidence type="ECO:0008006" key="4">
    <source>
        <dbReference type="Google" id="ProtNLM"/>
    </source>
</evidence>
<dbReference type="Proteomes" id="UP001157418">
    <property type="component" value="Unassembled WGS sequence"/>
</dbReference>
<sequence>MDSAGSFSYGGFHASDLDIPTENELLAMEMQVEIETMRNEFTAELAEVKHQMAVMQKRFAVSLWILIVGVGGVLSWVYRSSK</sequence>
<accession>A0AAU9MIM6</accession>
<name>A0AAU9MIM6_9ASTR</name>